<gene>
    <name evidence="4" type="ORF">DFH08DRAFT_291680</name>
</gene>
<dbReference type="GO" id="GO:0006511">
    <property type="term" value="P:ubiquitin-dependent protein catabolic process"/>
    <property type="evidence" value="ECO:0007669"/>
    <property type="project" value="TreeGrafter"/>
</dbReference>
<dbReference type="SUPFAM" id="SSF57850">
    <property type="entry name" value="RING/U-box"/>
    <property type="match status" value="1"/>
</dbReference>
<dbReference type="AlphaFoldDB" id="A0AAD7EL79"/>
<keyword evidence="5" id="KW-1185">Reference proteome</keyword>
<dbReference type="GO" id="GO:0061630">
    <property type="term" value="F:ubiquitin protein ligase activity"/>
    <property type="evidence" value="ECO:0007669"/>
    <property type="project" value="TreeGrafter"/>
</dbReference>
<evidence type="ECO:0000256" key="2">
    <source>
        <dbReference type="SAM" id="MobiDB-lite"/>
    </source>
</evidence>
<keyword evidence="1" id="KW-0862">Zinc</keyword>
<evidence type="ECO:0000259" key="3">
    <source>
        <dbReference type="PROSITE" id="PS50089"/>
    </source>
</evidence>
<comment type="caution">
    <text evidence="4">The sequence shown here is derived from an EMBL/GenBank/DDBJ whole genome shotgun (WGS) entry which is preliminary data.</text>
</comment>
<feature type="compositionally biased region" description="Polar residues" evidence="2">
    <location>
        <begin position="140"/>
        <end position="154"/>
    </location>
</feature>
<feature type="compositionally biased region" description="Polar residues" evidence="2">
    <location>
        <begin position="176"/>
        <end position="199"/>
    </location>
</feature>
<dbReference type="GO" id="GO:0016567">
    <property type="term" value="P:protein ubiquitination"/>
    <property type="evidence" value="ECO:0007669"/>
    <property type="project" value="TreeGrafter"/>
</dbReference>
<feature type="compositionally biased region" description="Polar residues" evidence="2">
    <location>
        <begin position="76"/>
        <end position="94"/>
    </location>
</feature>
<dbReference type="InterPro" id="IPR001841">
    <property type="entry name" value="Znf_RING"/>
</dbReference>
<organism evidence="4 5">
    <name type="scientific">Mycena albidolilacea</name>
    <dbReference type="NCBI Taxonomy" id="1033008"/>
    <lineage>
        <taxon>Eukaryota</taxon>
        <taxon>Fungi</taxon>
        <taxon>Dikarya</taxon>
        <taxon>Basidiomycota</taxon>
        <taxon>Agaricomycotina</taxon>
        <taxon>Agaricomycetes</taxon>
        <taxon>Agaricomycetidae</taxon>
        <taxon>Agaricales</taxon>
        <taxon>Marasmiineae</taxon>
        <taxon>Mycenaceae</taxon>
        <taxon>Mycena</taxon>
    </lineage>
</organism>
<keyword evidence="1" id="KW-0863">Zinc-finger</keyword>
<feature type="domain" description="RING-type" evidence="3">
    <location>
        <begin position="231"/>
        <end position="270"/>
    </location>
</feature>
<dbReference type="PROSITE" id="PS50089">
    <property type="entry name" value="ZF_RING_2"/>
    <property type="match status" value="1"/>
</dbReference>
<dbReference type="PANTHER" id="PTHR22696:SF1">
    <property type="entry name" value="E3 UBIQUITIN-PROTEIN LIGASE RNF26"/>
    <property type="match status" value="1"/>
</dbReference>
<proteinExistence type="predicted"/>
<dbReference type="Proteomes" id="UP001218218">
    <property type="component" value="Unassembled WGS sequence"/>
</dbReference>
<dbReference type="Gene3D" id="3.30.40.10">
    <property type="entry name" value="Zinc/RING finger domain, C3HC4 (zinc finger)"/>
    <property type="match status" value="1"/>
</dbReference>
<dbReference type="InterPro" id="IPR013083">
    <property type="entry name" value="Znf_RING/FYVE/PHD"/>
</dbReference>
<accession>A0AAD7EL79</accession>
<dbReference type="GO" id="GO:0008270">
    <property type="term" value="F:zinc ion binding"/>
    <property type="evidence" value="ECO:0007669"/>
    <property type="project" value="UniProtKB-KW"/>
</dbReference>
<keyword evidence="1" id="KW-0479">Metal-binding</keyword>
<dbReference type="Pfam" id="PF13920">
    <property type="entry name" value="zf-C3HC4_3"/>
    <property type="match status" value="1"/>
</dbReference>
<evidence type="ECO:0000256" key="1">
    <source>
        <dbReference type="PROSITE-ProRule" id="PRU00175"/>
    </source>
</evidence>
<dbReference type="EMBL" id="JARIHO010000032">
    <property type="protein sequence ID" value="KAJ7334715.1"/>
    <property type="molecule type" value="Genomic_DNA"/>
</dbReference>
<name>A0AAD7EL79_9AGAR</name>
<reference evidence="4" key="1">
    <citation type="submission" date="2023-03" db="EMBL/GenBank/DDBJ databases">
        <title>Massive genome expansion in bonnet fungi (Mycena s.s.) driven by repeated elements and novel gene families across ecological guilds.</title>
        <authorList>
            <consortium name="Lawrence Berkeley National Laboratory"/>
            <person name="Harder C.B."/>
            <person name="Miyauchi S."/>
            <person name="Viragh M."/>
            <person name="Kuo A."/>
            <person name="Thoen E."/>
            <person name="Andreopoulos B."/>
            <person name="Lu D."/>
            <person name="Skrede I."/>
            <person name="Drula E."/>
            <person name="Henrissat B."/>
            <person name="Morin E."/>
            <person name="Kohler A."/>
            <person name="Barry K."/>
            <person name="LaButti K."/>
            <person name="Morin E."/>
            <person name="Salamov A."/>
            <person name="Lipzen A."/>
            <person name="Mereny Z."/>
            <person name="Hegedus B."/>
            <person name="Baldrian P."/>
            <person name="Stursova M."/>
            <person name="Weitz H."/>
            <person name="Taylor A."/>
            <person name="Grigoriev I.V."/>
            <person name="Nagy L.G."/>
            <person name="Martin F."/>
            <person name="Kauserud H."/>
        </authorList>
    </citation>
    <scope>NUCLEOTIDE SEQUENCE</scope>
    <source>
        <strain evidence="4">CBHHK002</strain>
    </source>
</reference>
<protein>
    <recommendedName>
        <fullName evidence="3">RING-type domain-containing protein</fullName>
    </recommendedName>
</protein>
<evidence type="ECO:0000313" key="4">
    <source>
        <dbReference type="EMBL" id="KAJ7334715.1"/>
    </source>
</evidence>
<sequence length="282" mass="30482">MARLDGLSCTQYPFILDSILTLSHLGALPSLGATRWSARIRRSPTPANNPLQRTVTWAPLLRKDSLELARERLESAVSSDNPPQHSRNARRPTSSPTPQPQAGPSRRTTVPPRSANVSSRPRAGTPPRSLLCPQPPRTGVTISPRANASSNQSAGPFRRTTVPPRPPPRTGVTISPRANVSSNQSARRSQNTNQRTPPTGQAAAPVLLLMPESALEAHERVTPDLERTGLCIICQDEEATMAAVDCGHLAMCSGCSVVVMGSSRKCSLCRRGIERLIRIYKT</sequence>
<evidence type="ECO:0000313" key="5">
    <source>
        <dbReference type="Proteomes" id="UP001218218"/>
    </source>
</evidence>
<feature type="region of interest" description="Disordered" evidence="2">
    <location>
        <begin position="73"/>
        <end position="200"/>
    </location>
</feature>
<dbReference type="PANTHER" id="PTHR22696">
    <property type="entry name" value="E3 UBIQUITIN-PROTEIN LIGASE RNF26"/>
    <property type="match status" value="1"/>
</dbReference>